<dbReference type="Proteomes" id="UP000199572">
    <property type="component" value="Unassembled WGS sequence"/>
</dbReference>
<evidence type="ECO:0000259" key="1">
    <source>
        <dbReference type="Pfam" id="PF00534"/>
    </source>
</evidence>
<evidence type="ECO:0000313" key="3">
    <source>
        <dbReference type="Proteomes" id="UP000199572"/>
    </source>
</evidence>
<accession>A0A1H9N5Q7</accession>
<dbReference type="RefSeq" id="WP_090883065.1">
    <property type="nucleotide sequence ID" value="NZ_FOGG01000007.1"/>
</dbReference>
<name>A0A1H9N5Q7_9SPHI</name>
<protein>
    <submittedName>
        <fullName evidence="2">Glycosyltransferase involved in cell wall bisynthesis</fullName>
    </submittedName>
</protein>
<gene>
    <name evidence="2" type="ORF">SAMN04488023_10761</name>
</gene>
<dbReference type="STRING" id="390241.SAMN04488023_10761"/>
<organism evidence="2 3">
    <name type="scientific">Pedobacter rhizosphaerae</name>
    <dbReference type="NCBI Taxonomy" id="390241"/>
    <lineage>
        <taxon>Bacteria</taxon>
        <taxon>Pseudomonadati</taxon>
        <taxon>Bacteroidota</taxon>
        <taxon>Sphingobacteriia</taxon>
        <taxon>Sphingobacteriales</taxon>
        <taxon>Sphingobacteriaceae</taxon>
        <taxon>Pedobacter</taxon>
    </lineage>
</organism>
<reference evidence="2 3" key="1">
    <citation type="submission" date="2016-10" db="EMBL/GenBank/DDBJ databases">
        <authorList>
            <person name="de Groot N.N."/>
        </authorList>
    </citation>
    <scope>NUCLEOTIDE SEQUENCE [LARGE SCALE GENOMIC DNA]</scope>
    <source>
        <strain evidence="2 3">DSM 18610</strain>
    </source>
</reference>
<dbReference type="EMBL" id="FOGG01000007">
    <property type="protein sequence ID" value="SER31316.1"/>
    <property type="molecule type" value="Genomic_DNA"/>
</dbReference>
<dbReference type="SUPFAM" id="SSF53756">
    <property type="entry name" value="UDP-Glycosyltransferase/glycogen phosphorylase"/>
    <property type="match status" value="1"/>
</dbReference>
<dbReference type="NCBIfam" id="NF046085">
    <property type="entry name" value="XrtY_assoc_Gly1"/>
    <property type="match status" value="1"/>
</dbReference>
<dbReference type="Gene3D" id="3.40.50.2000">
    <property type="entry name" value="Glycogen Phosphorylase B"/>
    <property type="match status" value="2"/>
</dbReference>
<evidence type="ECO:0000313" key="2">
    <source>
        <dbReference type="EMBL" id="SER31316.1"/>
    </source>
</evidence>
<feature type="domain" description="Glycosyl transferase family 1" evidence="1">
    <location>
        <begin position="228"/>
        <end position="378"/>
    </location>
</feature>
<keyword evidence="3" id="KW-1185">Reference proteome</keyword>
<dbReference type="PANTHER" id="PTHR12526">
    <property type="entry name" value="GLYCOSYLTRANSFERASE"/>
    <property type="match status" value="1"/>
</dbReference>
<keyword evidence="2" id="KW-0808">Transferase</keyword>
<dbReference type="InterPro" id="IPR001296">
    <property type="entry name" value="Glyco_trans_1"/>
</dbReference>
<dbReference type="Pfam" id="PF00534">
    <property type="entry name" value="Glycos_transf_1"/>
    <property type="match status" value="1"/>
</dbReference>
<dbReference type="GO" id="GO:0016757">
    <property type="term" value="F:glycosyltransferase activity"/>
    <property type="evidence" value="ECO:0007669"/>
    <property type="project" value="InterPro"/>
</dbReference>
<dbReference type="AlphaFoldDB" id="A0A1H9N5Q7"/>
<proteinExistence type="predicted"/>
<sequence length="403" mass="45553">MINTSDSKLDIIHVTPAYKPAFVYGGPTQSVSKLCEILVDKDLLSDGISPLKLNLEVITTTANGKNELDIPVNEHRLVNNVGVTYFKRWTKDHSHFSPALLLHLRKVILQAKRRHSKIVIHVHAWWNLVSLLSCIVAKWHNLPVIVSPRGMLSNHTLTHGSFTLKIIIHRLLGKKLLNGCTLHATSEKEKEDILSVMAHQNIIIIPNVIHLPKTVNAPQIDTHSIFRLVFLSRVNPIKGLDLLFESLALLQINWTLTIAGSGDFEYLETLKRLAERLNIDKKITWLGQVDNQQKFDILRKNDLTVLLSQSESFANVVIESLSVGTPVLISDQVGLADYVKRENLGWICSLNAQEIAPILQESFHNLKLREEIRTNGPKLISKKFSTIELKSEYLTLYKQVSQI</sequence>